<proteinExistence type="predicted"/>
<organism evidence="2 3">
    <name type="scientific">Nocardioides eburneiflavus</name>
    <dbReference type="NCBI Taxonomy" id="2518372"/>
    <lineage>
        <taxon>Bacteria</taxon>
        <taxon>Bacillati</taxon>
        <taxon>Actinomycetota</taxon>
        <taxon>Actinomycetes</taxon>
        <taxon>Propionibacteriales</taxon>
        <taxon>Nocardioidaceae</taxon>
        <taxon>Nocardioides</taxon>
    </lineage>
</organism>
<keyword evidence="1" id="KW-0472">Membrane</keyword>
<accession>A0A4Z1C2A3</accession>
<keyword evidence="3" id="KW-1185">Reference proteome</keyword>
<name>A0A4Z1C2A3_9ACTN</name>
<dbReference type="AlphaFoldDB" id="A0A4Z1C2A3"/>
<evidence type="ECO:0000256" key="1">
    <source>
        <dbReference type="SAM" id="Phobius"/>
    </source>
</evidence>
<feature type="transmembrane region" description="Helical" evidence="1">
    <location>
        <begin position="45"/>
        <end position="67"/>
    </location>
</feature>
<protein>
    <submittedName>
        <fullName evidence="2">Uncharacterized protein</fullName>
    </submittedName>
</protein>
<dbReference type="RefSeq" id="WP_135837415.1">
    <property type="nucleotide sequence ID" value="NZ_SRRO01000001.1"/>
</dbReference>
<keyword evidence="1" id="KW-0812">Transmembrane</keyword>
<evidence type="ECO:0000313" key="3">
    <source>
        <dbReference type="Proteomes" id="UP000297496"/>
    </source>
</evidence>
<sequence length="236" mass="24096">MSDRDVQDRIVLQAFDELRQSPTFSPDPVPSVRRSVSTRRRTRRLAAGATVLAAASAAFAVAGPFALRGDVPVPVATQPPSPASPVDTSVELSHPGAPSALISDVSATCESSKSQGRAIALLVVQSHGADDAVLRLQGDATGLVGGTRLALPLDDTGSSAGEPPALFELFAALPRATAGPVEASSTSPASRGTVEVVTASCVVGEPVELKFDVWLGAESGGERIHVEGRAVGSVTQ</sequence>
<keyword evidence="1" id="KW-1133">Transmembrane helix</keyword>
<comment type="caution">
    <text evidence="2">The sequence shown here is derived from an EMBL/GenBank/DDBJ whole genome shotgun (WGS) entry which is preliminary data.</text>
</comment>
<gene>
    <name evidence="2" type="ORF">EXE59_02115</name>
</gene>
<dbReference type="EMBL" id="SRRO01000001">
    <property type="protein sequence ID" value="TGN62872.1"/>
    <property type="molecule type" value="Genomic_DNA"/>
</dbReference>
<dbReference type="Proteomes" id="UP000297496">
    <property type="component" value="Unassembled WGS sequence"/>
</dbReference>
<reference evidence="2 3" key="1">
    <citation type="submission" date="2019-04" db="EMBL/GenBank/DDBJ databases">
        <title>Three New Species of Nocardioides, Nocardioides euryhalodurans sp. nov., Nocardioides seonyuensis sp. nov. and Nocardioides eburneoflavus sp. nov. Isolated from Soil.</title>
        <authorList>
            <person name="Roh S.G."/>
            <person name="Lee C."/>
            <person name="Kim M.-K."/>
            <person name="Kim S.B."/>
        </authorList>
    </citation>
    <scope>NUCLEOTIDE SEQUENCE [LARGE SCALE GENOMIC DNA]</scope>
    <source>
        <strain evidence="2 3">MMS17-SY213</strain>
    </source>
</reference>
<evidence type="ECO:0000313" key="2">
    <source>
        <dbReference type="EMBL" id="TGN62872.1"/>
    </source>
</evidence>